<protein>
    <submittedName>
        <fullName evidence="1">Uncharacterized protein</fullName>
    </submittedName>
</protein>
<proteinExistence type="predicted"/>
<dbReference type="Proteomes" id="UP001145114">
    <property type="component" value="Unassembled WGS sequence"/>
</dbReference>
<evidence type="ECO:0000313" key="2">
    <source>
        <dbReference type="Proteomes" id="UP001145114"/>
    </source>
</evidence>
<reference evidence="1" key="1">
    <citation type="submission" date="2022-06" db="EMBL/GenBank/DDBJ databases">
        <title>Phylogenomic reconstructions and comparative analyses of Kickxellomycotina fungi.</title>
        <authorList>
            <person name="Reynolds N.K."/>
            <person name="Stajich J.E."/>
            <person name="Barry K."/>
            <person name="Grigoriev I.V."/>
            <person name="Crous P."/>
            <person name="Smith M.E."/>
        </authorList>
    </citation>
    <scope>NUCLEOTIDE SEQUENCE</scope>
    <source>
        <strain evidence="1">RSA 2271</strain>
    </source>
</reference>
<gene>
    <name evidence="1" type="ORF">EV182_002802</name>
</gene>
<comment type="caution">
    <text evidence="1">The sequence shown here is derived from an EMBL/GenBank/DDBJ whole genome shotgun (WGS) entry which is preliminary data.</text>
</comment>
<sequence>MTNQKEPKPVGLLACQVDPYLWELETEVHACSAEPNADGFYEVELLDTVLFPEGGGQPSDRGTIGSAEVRHVYREALRAIHLTSEKFEGGARVRVKVDPERRLDHMQQHSGQHLLSAILEREYGLETVACKSHVELKTDKTLKLDPGQQAEIERRCNEAICRRVPVTVETSAYNTDALPSSLPDDYVGGVVRHVVIDGLDRNACCGTHVTNLAELQAIKLCHTDRIRGGNTRLFFLVGDRVLRRLHEAQERERRLTSLLSCGPDAHVAAVERTQLLLRDASKHVRSLQSEVAEGLATRLVQQLARGPLAVLHRDGADSALLFSIVRAIGDTGAAAASSPPLARGVVMLTGGSAAAGGGGGPVLIAGDEALVARSVEVLRTHIPAMRGGGKGSLWRGKSTDWAGLDRAHAAISAAVAGDGSIQ</sequence>
<accession>A0ACC1HR88</accession>
<evidence type="ECO:0000313" key="1">
    <source>
        <dbReference type="EMBL" id="KAJ1679063.1"/>
    </source>
</evidence>
<dbReference type="EMBL" id="JAMZIH010000631">
    <property type="protein sequence ID" value="KAJ1679063.1"/>
    <property type="molecule type" value="Genomic_DNA"/>
</dbReference>
<name>A0ACC1HR88_9FUNG</name>
<keyword evidence="2" id="KW-1185">Reference proteome</keyword>
<organism evidence="1 2">
    <name type="scientific">Spiromyces aspiralis</name>
    <dbReference type="NCBI Taxonomy" id="68401"/>
    <lineage>
        <taxon>Eukaryota</taxon>
        <taxon>Fungi</taxon>
        <taxon>Fungi incertae sedis</taxon>
        <taxon>Zoopagomycota</taxon>
        <taxon>Kickxellomycotina</taxon>
        <taxon>Kickxellomycetes</taxon>
        <taxon>Kickxellales</taxon>
        <taxon>Kickxellaceae</taxon>
        <taxon>Spiromyces</taxon>
    </lineage>
</organism>